<dbReference type="InterPro" id="IPR012337">
    <property type="entry name" value="RNaseH-like_sf"/>
</dbReference>
<dbReference type="EMBL" id="CACVKT020003742">
    <property type="protein sequence ID" value="CAC5385614.1"/>
    <property type="molecule type" value="Genomic_DNA"/>
</dbReference>
<sequence length="352" mass="40184">MSNENLSQERSVLDESIPNENMSSENQLNLSMNETPDVENSQDHTLDEYEIDEDKMCAEGYDGAAYMSGKHQGVQALVRGHFPQASYVHYKSHCLNLAIVHSCKDASVLTIMSSPGHCILLDYSAKKMEAFYNELDANILTKEELDGRRKLRTLCETRWTSHADSLFTFREAFPVIVSALEHLRQDGDDKAGQFLAAISRFEFIIGLVTTEHILQSIVHLTAFLQSKRCDLVEAVRECKLIIDQLSDERNDDAVWDALFDQVVMMADKIEVLLSMPRRVGRQVNRANYSADTPSQYWKRALYFSFLDYFIEELTGRLLDNSDRFQGQNLIPARLESSTAECLDKLYEHLDTT</sequence>
<dbReference type="AlphaFoldDB" id="A0A6J8BRZ6"/>
<feature type="compositionally biased region" description="Polar residues" evidence="1">
    <location>
        <begin position="1"/>
        <end position="10"/>
    </location>
</feature>
<dbReference type="SUPFAM" id="SSF53098">
    <property type="entry name" value="Ribonuclease H-like"/>
    <property type="match status" value="1"/>
</dbReference>
<reference evidence="2 3" key="1">
    <citation type="submission" date="2020-06" db="EMBL/GenBank/DDBJ databases">
        <authorList>
            <person name="Li R."/>
            <person name="Bekaert M."/>
        </authorList>
    </citation>
    <scope>NUCLEOTIDE SEQUENCE [LARGE SCALE GENOMIC DNA]</scope>
    <source>
        <strain evidence="3">wild</strain>
    </source>
</reference>
<evidence type="ECO:0000313" key="2">
    <source>
        <dbReference type="EMBL" id="CAC5385614.1"/>
    </source>
</evidence>
<proteinExistence type="predicted"/>
<evidence type="ECO:0000256" key="1">
    <source>
        <dbReference type="SAM" id="MobiDB-lite"/>
    </source>
</evidence>
<evidence type="ECO:0008006" key="4">
    <source>
        <dbReference type="Google" id="ProtNLM"/>
    </source>
</evidence>
<dbReference type="OrthoDB" id="10029684at2759"/>
<feature type="region of interest" description="Disordered" evidence="1">
    <location>
        <begin position="1"/>
        <end position="25"/>
    </location>
</feature>
<dbReference type="Proteomes" id="UP000507470">
    <property type="component" value="Unassembled WGS sequence"/>
</dbReference>
<dbReference type="InterPro" id="IPR052958">
    <property type="entry name" value="IFN-induced_PKR_regulator"/>
</dbReference>
<gene>
    <name evidence="2" type="ORF">MCOR_21132</name>
</gene>
<dbReference type="PANTHER" id="PTHR46289">
    <property type="entry name" value="52 KDA REPRESSOR OF THE INHIBITOR OF THE PROTEIN KINASE-LIKE PROTEIN-RELATED"/>
    <property type="match status" value="1"/>
</dbReference>
<name>A0A6J8BRZ6_MYTCO</name>
<dbReference type="PANTHER" id="PTHR46289:SF14">
    <property type="entry name" value="DUF4371 DOMAIN-CONTAINING PROTEIN"/>
    <property type="match status" value="1"/>
</dbReference>
<organism evidence="2 3">
    <name type="scientific">Mytilus coruscus</name>
    <name type="common">Sea mussel</name>
    <dbReference type="NCBI Taxonomy" id="42192"/>
    <lineage>
        <taxon>Eukaryota</taxon>
        <taxon>Metazoa</taxon>
        <taxon>Spiralia</taxon>
        <taxon>Lophotrochozoa</taxon>
        <taxon>Mollusca</taxon>
        <taxon>Bivalvia</taxon>
        <taxon>Autobranchia</taxon>
        <taxon>Pteriomorphia</taxon>
        <taxon>Mytilida</taxon>
        <taxon>Mytiloidea</taxon>
        <taxon>Mytilidae</taxon>
        <taxon>Mytilinae</taxon>
        <taxon>Mytilus</taxon>
    </lineage>
</organism>
<keyword evidence="3" id="KW-1185">Reference proteome</keyword>
<protein>
    <recommendedName>
        <fullName evidence="4">DUF4371 domain-containing protein</fullName>
    </recommendedName>
</protein>
<accession>A0A6J8BRZ6</accession>
<evidence type="ECO:0000313" key="3">
    <source>
        <dbReference type="Proteomes" id="UP000507470"/>
    </source>
</evidence>